<dbReference type="Proteomes" id="UP000450000">
    <property type="component" value="Unassembled WGS sequence"/>
</dbReference>
<protein>
    <submittedName>
        <fullName evidence="1">Uncharacterized protein</fullName>
    </submittedName>
</protein>
<organism evidence="1 2">
    <name type="scientific">Streptomyces kaniharaensis</name>
    <dbReference type="NCBI Taxonomy" id="212423"/>
    <lineage>
        <taxon>Bacteria</taxon>
        <taxon>Bacillati</taxon>
        <taxon>Actinomycetota</taxon>
        <taxon>Actinomycetes</taxon>
        <taxon>Kitasatosporales</taxon>
        <taxon>Streptomycetaceae</taxon>
        <taxon>Streptomyces</taxon>
    </lineage>
</organism>
<name>A0A6N7L1X5_9ACTN</name>
<sequence length="89" mass="10017">MYEHVLVVEVDGRDFECPLHEVSVRDEYSDGSGHVYVALPDGRRQMVSISLEETPEAEVRRFVVAVFNAAADEKMARLERQALVPQAEA</sequence>
<dbReference type="RefSeq" id="WP_153467422.1">
    <property type="nucleotide sequence ID" value="NZ_WBOF01000002.1"/>
</dbReference>
<accession>A0A6N7L1X5</accession>
<dbReference type="EMBL" id="WBOF01000002">
    <property type="protein sequence ID" value="MQS16508.1"/>
    <property type="molecule type" value="Genomic_DNA"/>
</dbReference>
<keyword evidence="2" id="KW-1185">Reference proteome</keyword>
<proteinExistence type="predicted"/>
<dbReference type="AlphaFoldDB" id="A0A6N7L1X5"/>
<comment type="caution">
    <text evidence="1">The sequence shown here is derived from an EMBL/GenBank/DDBJ whole genome shotgun (WGS) entry which is preliminary data.</text>
</comment>
<evidence type="ECO:0000313" key="2">
    <source>
        <dbReference type="Proteomes" id="UP000450000"/>
    </source>
</evidence>
<gene>
    <name evidence="1" type="ORF">F7Q99_31030</name>
</gene>
<evidence type="ECO:0000313" key="1">
    <source>
        <dbReference type="EMBL" id="MQS16508.1"/>
    </source>
</evidence>
<dbReference type="OrthoDB" id="4328047at2"/>
<reference evidence="1 2" key="1">
    <citation type="submission" date="2019-09" db="EMBL/GenBank/DDBJ databases">
        <title>Genome Sequences of Streptomyces kaniharaensis ATCC 21070.</title>
        <authorList>
            <person name="Zhu W."/>
            <person name="De Crecy-Lagard V."/>
            <person name="Richards N.G."/>
        </authorList>
    </citation>
    <scope>NUCLEOTIDE SEQUENCE [LARGE SCALE GENOMIC DNA]</scope>
    <source>
        <strain evidence="1 2">SF-557</strain>
    </source>
</reference>